<dbReference type="Pfam" id="PF13677">
    <property type="entry name" value="MotB_plug"/>
    <property type="match status" value="1"/>
</dbReference>
<dbReference type="Gene3D" id="3.30.1330.60">
    <property type="entry name" value="OmpA-like domain"/>
    <property type="match status" value="1"/>
</dbReference>
<dbReference type="InterPro" id="IPR006665">
    <property type="entry name" value="OmpA-like"/>
</dbReference>
<evidence type="ECO:0000256" key="7">
    <source>
        <dbReference type="PROSITE-ProRule" id="PRU00473"/>
    </source>
</evidence>
<evidence type="ECO:0000256" key="4">
    <source>
        <dbReference type="ARBA" id="ARBA00022692"/>
    </source>
</evidence>
<evidence type="ECO:0000256" key="5">
    <source>
        <dbReference type="ARBA" id="ARBA00022989"/>
    </source>
</evidence>
<accession>A0A8J7S162</accession>
<evidence type="ECO:0000256" key="8">
    <source>
        <dbReference type="SAM" id="MobiDB-lite"/>
    </source>
</evidence>
<feature type="transmembrane region" description="Helical" evidence="9">
    <location>
        <begin position="32"/>
        <end position="51"/>
    </location>
</feature>
<dbReference type="GO" id="GO:0005886">
    <property type="term" value="C:plasma membrane"/>
    <property type="evidence" value="ECO:0007669"/>
    <property type="project" value="UniProtKB-SubCell"/>
</dbReference>
<dbReference type="PANTHER" id="PTHR30329:SF21">
    <property type="entry name" value="LIPOPROTEIN YIAD-RELATED"/>
    <property type="match status" value="1"/>
</dbReference>
<evidence type="ECO:0000313" key="12">
    <source>
        <dbReference type="Proteomes" id="UP000672602"/>
    </source>
</evidence>
<evidence type="ECO:0000256" key="1">
    <source>
        <dbReference type="ARBA" id="ARBA00004162"/>
    </source>
</evidence>
<dbReference type="AlphaFoldDB" id="A0A8J7S162"/>
<keyword evidence="12" id="KW-1185">Reference proteome</keyword>
<evidence type="ECO:0000259" key="10">
    <source>
        <dbReference type="PROSITE" id="PS51123"/>
    </source>
</evidence>
<feature type="domain" description="OmpA-like" evidence="10">
    <location>
        <begin position="178"/>
        <end position="298"/>
    </location>
</feature>
<keyword evidence="3" id="KW-1003">Cell membrane</keyword>
<dbReference type="PANTHER" id="PTHR30329">
    <property type="entry name" value="STATOR ELEMENT OF FLAGELLAR MOTOR COMPLEX"/>
    <property type="match status" value="1"/>
</dbReference>
<dbReference type="CDD" id="cd07185">
    <property type="entry name" value="OmpA_C-like"/>
    <property type="match status" value="1"/>
</dbReference>
<dbReference type="SUPFAM" id="SSF103088">
    <property type="entry name" value="OmpA-like"/>
    <property type="match status" value="1"/>
</dbReference>
<dbReference type="Pfam" id="PF00691">
    <property type="entry name" value="OmpA"/>
    <property type="match status" value="1"/>
</dbReference>
<proteinExistence type="inferred from homology"/>
<evidence type="ECO:0000256" key="3">
    <source>
        <dbReference type="ARBA" id="ARBA00022475"/>
    </source>
</evidence>
<dbReference type="EMBL" id="JAGMWN010000003">
    <property type="protein sequence ID" value="MBP5856799.1"/>
    <property type="molecule type" value="Genomic_DNA"/>
</dbReference>
<evidence type="ECO:0000256" key="6">
    <source>
        <dbReference type="ARBA" id="ARBA00023136"/>
    </source>
</evidence>
<sequence length="346" mass="36774">MSDAFGQEEQAPLILVKKIKIEGGGHGGAWKVAYADFVTAMMAFFLLLWLLNATTEEQMNGISQYFAPSSVAQSDQGLGQAMAGLQVAAEGAMRSDSARPSISVAIPSFGEEEAGENDGETRDSIDEENVNSGQASADFEEQQMLDEAMARIKQSVLDSPEMADLQQNLMLENTAEGLRIQILDQQDKPMFEEGTDQLTRRAVRLLALIGSIVATLPNDITITGHTDATPPPGGDPNYTNWELSADRAASSRQWLVDAGLADRQVAIVAGKGDSEPILREDPNDPTNRRISILIVRESQPVSTAIGPAPDAEPGGPRSTRPDGTGGAQESAPARAPDGAAPPPLPE</sequence>
<dbReference type="InterPro" id="IPR025713">
    <property type="entry name" value="MotB-like_N_dom"/>
</dbReference>
<dbReference type="PROSITE" id="PS51123">
    <property type="entry name" value="OMPA_2"/>
    <property type="match status" value="1"/>
</dbReference>
<protein>
    <submittedName>
        <fullName evidence="11">OmpA family protein</fullName>
    </submittedName>
</protein>
<dbReference type="Proteomes" id="UP000672602">
    <property type="component" value="Unassembled WGS sequence"/>
</dbReference>
<evidence type="ECO:0000256" key="9">
    <source>
        <dbReference type="SAM" id="Phobius"/>
    </source>
</evidence>
<organism evidence="11 12">
    <name type="scientific">Marivibrio halodurans</name>
    <dbReference type="NCBI Taxonomy" id="2039722"/>
    <lineage>
        <taxon>Bacteria</taxon>
        <taxon>Pseudomonadati</taxon>
        <taxon>Pseudomonadota</taxon>
        <taxon>Alphaproteobacteria</taxon>
        <taxon>Rhodospirillales</taxon>
        <taxon>Rhodospirillaceae</taxon>
        <taxon>Marivibrio</taxon>
    </lineage>
</organism>
<feature type="region of interest" description="Disordered" evidence="8">
    <location>
        <begin position="297"/>
        <end position="346"/>
    </location>
</feature>
<dbReference type="InterPro" id="IPR050330">
    <property type="entry name" value="Bact_OuterMem_StrucFunc"/>
</dbReference>
<evidence type="ECO:0000313" key="11">
    <source>
        <dbReference type="EMBL" id="MBP5856799.1"/>
    </source>
</evidence>
<comment type="subcellular location">
    <subcellularLocation>
        <location evidence="1">Cell membrane</location>
        <topology evidence="1">Single-pass membrane protein</topology>
    </subcellularLocation>
</comment>
<keyword evidence="6 7" id="KW-0472">Membrane</keyword>
<evidence type="ECO:0000256" key="2">
    <source>
        <dbReference type="ARBA" id="ARBA00008914"/>
    </source>
</evidence>
<comment type="similarity">
    <text evidence="2">Belongs to the MotB family.</text>
</comment>
<keyword evidence="4 9" id="KW-0812">Transmembrane</keyword>
<keyword evidence="5 9" id="KW-1133">Transmembrane helix</keyword>
<name>A0A8J7S162_9PROT</name>
<dbReference type="RefSeq" id="WP_210681391.1">
    <property type="nucleotide sequence ID" value="NZ_JAGMWN010000003.1"/>
</dbReference>
<dbReference type="InterPro" id="IPR036737">
    <property type="entry name" value="OmpA-like_sf"/>
</dbReference>
<comment type="caution">
    <text evidence="11">The sequence shown here is derived from an EMBL/GenBank/DDBJ whole genome shotgun (WGS) entry which is preliminary data.</text>
</comment>
<feature type="region of interest" description="Disordered" evidence="8">
    <location>
        <begin position="106"/>
        <end position="136"/>
    </location>
</feature>
<reference evidence="11" key="1">
    <citation type="submission" date="2021-04" db="EMBL/GenBank/DDBJ databases">
        <authorList>
            <person name="Zhang D.-C."/>
        </authorList>
    </citation>
    <scope>NUCLEOTIDE SEQUENCE</scope>
    <source>
        <strain evidence="11">CGMCC 1.15697</strain>
    </source>
</reference>
<gene>
    <name evidence="11" type="ORF">KAJ83_07250</name>
</gene>